<keyword evidence="2" id="KW-0677">Repeat</keyword>
<comment type="caution">
    <text evidence="5">The sequence shown here is derived from an EMBL/GenBank/DDBJ whole genome shotgun (WGS) entry which is preliminary data.</text>
</comment>
<evidence type="ECO:0000256" key="2">
    <source>
        <dbReference type="ARBA" id="ARBA00022737"/>
    </source>
</evidence>
<dbReference type="InterPro" id="IPR051573">
    <property type="entry name" value="Ankyrin-SOCS_box_domain"/>
</dbReference>
<dbReference type="Proteomes" id="UP000823749">
    <property type="component" value="Chromosome 4"/>
</dbReference>
<organism evidence="5 6">
    <name type="scientific">Rhododendron griersonianum</name>
    <dbReference type="NCBI Taxonomy" id="479676"/>
    <lineage>
        <taxon>Eukaryota</taxon>
        <taxon>Viridiplantae</taxon>
        <taxon>Streptophyta</taxon>
        <taxon>Embryophyta</taxon>
        <taxon>Tracheophyta</taxon>
        <taxon>Spermatophyta</taxon>
        <taxon>Magnoliopsida</taxon>
        <taxon>eudicotyledons</taxon>
        <taxon>Gunneridae</taxon>
        <taxon>Pentapetalae</taxon>
        <taxon>asterids</taxon>
        <taxon>Ericales</taxon>
        <taxon>Ericaceae</taxon>
        <taxon>Ericoideae</taxon>
        <taxon>Rhodoreae</taxon>
        <taxon>Rhododendron</taxon>
    </lineage>
</organism>
<protein>
    <recommendedName>
        <fullName evidence="7">Ankyrin repeat family protein</fullName>
    </recommendedName>
</protein>
<evidence type="ECO:0000313" key="6">
    <source>
        <dbReference type="Proteomes" id="UP000823749"/>
    </source>
</evidence>
<dbReference type="GO" id="GO:0016567">
    <property type="term" value="P:protein ubiquitination"/>
    <property type="evidence" value="ECO:0007669"/>
    <property type="project" value="TreeGrafter"/>
</dbReference>
<keyword evidence="3 4" id="KW-0040">ANK repeat</keyword>
<reference evidence="5" key="1">
    <citation type="submission" date="2020-08" db="EMBL/GenBank/DDBJ databases">
        <title>Plant Genome Project.</title>
        <authorList>
            <person name="Zhang R.-G."/>
        </authorList>
    </citation>
    <scope>NUCLEOTIDE SEQUENCE</scope>
    <source>
        <strain evidence="5">WSP0</strain>
        <tissue evidence="5">Leaf</tissue>
    </source>
</reference>
<dbReference type="EMBL" id="JACTNZ010000004">
    <property type="protein sequence ID" value="KAG5551167.1"/>
    <property type="molecule type" value="Genomic_DNA"/>
</dbReference>
<keyword evidence="6" id="KW-1185">Reference proteome</keyword>
<feature type="repeat" description="ANK" evidence="4">
    <location>
        <begin position="127"/>
        <end position="159"/>
    </location>
</feature>
<dbReference type="Gene3D" id="1.25.40.20">
    <property type="entry name" value="Ankyrin repeat-containing domain"/>
    <property type="match status" value="1"/>
</dbReference>
<evidence type="ECO:0000256" key="4">
    <source>
        <dbReference type="PROSITE-ProRule" id="PRU00023"/>
    </source>
</evidence>
<evidence type="ECO:0008006" key="7">
    <source>
        <dbReference type="Google" id="ProtNLM"/>
    </source>
</evidence>
<dbReference type="GO" id="GO:0045732">
    <property type="term" value="P:positive regulation of protein catabolic process"/>
    <property type="evidence" value="ECO:0007669"/>
    <property type="project" value="TreeGrafter"/>
</dbReference>
<dbReference type="PANTHER" id="PTHR24136">
    <property type="entry name" value="SOWAH (DROSOPHILA) HOMOLOG"/>
    <property type="match status" value="1"/>
</dbReference>
<sequence length="469" mass="53675">MSTVLFAFSGCQLCCLHPLYHGLPPHAWLNSHNPTKSTNKTTSAFVVVAHKKARQIRKVADEFFKEVSCFTFDDDRRNFMKIMKRTPQYLMPEVMDSICGYIALNCASALLKGKTGLIVDLNVPLQEGRYPLHVMAECMSYRMINLFLRHGAQADIKTKGSHSLKGGLLPLNVSLEMLRYHEYLVDWTPKDSIFKLIMLLCLPKMKIPLEVNKLLARKTKRVDDVFYYYALEGKLIEMTALLMVARKRVMAGFEGSMDIRQHLCDEMTWITHDETRLMGNGNGVKSVRGFKDKKEVIMSAFVLLDVFEKAGDRIEAYVQSVQSKMTEQEVIKDIICLLNEAGIIVKDNDIDLSNIDCETDKIKLETQELENKRRQLHDLGMPVQSLSGSLCAKKNPVTTYKNELAQSTLRFFKPGSPVLQPWERYYFSVLGIFELEEKKTTTKNSIPYLLSMKTYSRLALLIKKGIRRI</sequence>
<gene>
    <name evidence="5" type="ORF">RHGRI_009558</name>
</gene>
<evidence type="ECO:0000256" key="1">
    <source>
        <dbReference type="ARBA" id="ARBA00005949"/>
    </source>
</evidence>
<evidence type="ECO:0000313" key="5">
    <source>
        <dbReference type="EMBL" id="KAG5551167.1"/>
    </source>
</evidence>
<dbReference type="InterPro" id="IPR036770">
    <property type="entry name" value="Ankyrin_rpt-contain_sf"/>
</dbReference>
<dbReference type="PROSITE" id="PS50088">
    <property type="entry name" value="ANK_REPEAT"/>
    <property type="match status" value="1"/>
</dbReference>
<proteinExistence type="inferred from homology"/>
<dbReference type="PANTHER" id="PTHR24136:SF45">
    <property type="entry name" value="EXPRESSED PROTEIN"/>
    <property type="match status" value="1"/>
</dbReference>
<comment type="similarity">
    <text evidence="1">Belongs to the ankyrin SOCS box (ASB) family.</text>
</comment>
<evidence type="ECO:0000256" key="3">
    <source>
        <dbReference type="ARBA" id="ARBA00023043"/>
    </source>
</evidence>
<accession>A0AAV6KF70</accession>
<dbReference type="AlphaFoldDB" id="A0AAV6KF70"/>
<dbReference type="InterPro" id="IPR002110">
    <property type="entry name" value="Ankyrin_rpt"/>
</dbReference>
<name>A0AAV6KF70_9ERIC</name>